<organism evidence="2 3">
    <name type="scientific">Venenivibrio stagnispumantis</name>
    <dbReference type="NCBI Taxonomy" id="407998"/>
    <lineage>
        <taxon>Bacteria</taxon>
        <taxon>Pseudomonadati</taxon>
        <taxon>Aquificota</taxon>
        <taxon>Aquificia</taxon>
        <taxon>Aquificales</taxon>
        <taxon>Hydrogenothermaceae</taxon>
        <taxon>Venenivibrio</taxon>
    </lineage>
</organism>
<keyword evidence="3" id="KW-1185">Reference proteome</keyword>
<accession>A0AA45WQ29</accession>
<protein>
    <submittedName>
        <fullName evidence="2">Uncharacterized protein</fullName>
    </submittedName>
</protein>
<dbReference type="RefSeq" id="WP_265134544.1">
    <property type="nucleotide sequence ID" value="NZ_FXTX01000030.1"/>
</dbReference>
<dbReference type="Proteomes" id="UP001157947">
    <property type="component" value="Unassembled WGS sequence"/>
</dbReference>
<evidence type="ECO:0000256" key="1">
    <source>
        <dbReference type="SAM" id="SignalP"/>
    </source>
</evidence>
<evidence type="ECO:0000313" key="2">
    <source>
        <dbReference type="EMBL" id="SMP23658.1"/>
    </source>
</evidence>
<name>A0AA45WQ29_9AQUI</name>
<keyword evidence="1" id="KW-0732">Signal</keyword>
<evidence type="ECO:0000313" key="3">
    <source>
        <dbReference type="Proteomes" id="UP001157947"/>
    </source>
</evidence>
<reference evidence="2" key="1">
    <citation type="submission" date="2017-05" db="EMBL/GenBank/DDBJ databases">
        <authorList>
            <person name="Varghese N."/>
            <person name="Submissions S."/>
        </authorList>
    </citation>
    <scope>NUCLEOTIDE SEQUENCE</scope>
    <source>
        <strain evidence="2">DSM 18763</strain>
    </source>
</reference>
<feature type="signal peptide" evidence="1">
    <location>
        <begin position="1"/>
        <end position="18"/>
    </location>
</feature>
<dbReference type="EMBL" id="FXTX01000030">
    <property type="protein sequence ID" value="SMP23658.1"/>
    <property type="molecule type" value="Genomic_DNA"/>
</dbReference>
<proteinExistence type="predicted"/>
<gene>
    <name evidence="2" type="ORF">SAMN06264868_13011</name>
</gene>
<dbReference type="AlphaFoldDB" id="A0AA45WQ29"/>
<feature type="chain" id="PRO_5041456169" evidence="1">
    <location>
        <begin position="19"/>
        <end position="130"/>
    </location>
</feature>
<comment type="caution">
    <text evidence="2">The sequence shown here is derived from an EMBL/GenBank/DDBJ whole genome shotgun (WGS) entry which is preliminary data.</text>
</comment>
<sequence>MKKLILAGILAVATTTFAVETNFKHYETFKEAYKSSNDDFTAMAKLYLYVGGKVMGGFIDYNSVKDKKQIIPAIPVADERNIKNEVWDTYKACKNAVISEEQFGKNNCETSRLIVECNTKIEIEKELRRY</sequence>